<feature type="transmembrane region" description="Helical" evidence="1">
    <location>
        <begin position="7"/>
        <end position="25"/>
    </location>
</feature>
<protein>
    <submittedName>
        <fullName evidence="2">Uncharacterized protein</fullName>
    </submittedName>
</protein>
<keyword evidence="1" id="KW-0812">Transmembrane</keyword>
<dbReference type="AlphaFoldDB" id="A0A212K3W2"/>
<dbReference type="RefSeq" id="WP_296951178.1">
    <property type="nucleotide sequence ID" value="NZ_LT599021.1"/>
</dbReference>
<organism evidence="2">
    <name type="scientific">uncultured Dysgonomonas sp</name>
    <dbReference type="NCBI Taxonomy" id="206096"/>
    <lineage>
        <taxon>Bacteria</taxon>
        <taxon>Pseudomonadati</taxon>
        <taxon>Bacteroidota</taxon>
        <taxon>Bacteroidia</taxon>
        <taxon>Bacteroidales</taxon>
        <taxon>Dysgonomonadaceae</taxon>
        <taxon>Dysgonomonas</taxon>
        <taxon>environmental samples</taxon>
    </lineage>
</organism>
<keyword evidence="1" id="KW-0472">Membrane</keyword>
<keyword evidence="1" id="KW-1133">Transmembrane helix</keyword>
<evidence type="ECO:0000313" key="2">
    <source>
        <dbReference type="EMBL" id="SBW06399.1"/>
    </source>
</evidence>
<feature type="transmembrane region" description="Helical" evidence="1">
    <location>
        <begin position="37"/>
        <end position="60"/>
    </location>
</feature>
<evidence type="ECO:0000256" key="1">
    <source>
        <dbReference type="SAM" id="Phobius"/>
    </source>
</evidence>
<proteinExistence type="predicted"/>
<reference evidence="2" key="1">
    <citation type="submission" date="2016-04" db="EMBL/GenBank/DDBJ databases">
        <authorList>
            <person name="Evans L.H."/>
            <person name="Alamgir A."/>
            <person name="Owens N."/>
            <person name="Weber N.D."/>
            <person name="Virtaneva K."/>
            <person name="Barbian K."/>
            <person name="Babar A."/>
            <person name="Rosenke K."/>
        </authorList>
    </citation>
    <scope>NUCLEOTIDE SEQUENCE</scope>
    <source>
        <strain evidence="2">86-2</strain>
    </source>
</reference>
<name>A0A212K3W2_9BACT</name>
<accession>A0A212K3W2</accession>
<sequence length="182" mass="20646">MKNNNSFSIIALGLSGVSLLVSVYIVCSENRFNADWYAIVVGILALLVTVLIGWNIYTVIDFDRRVDKKINGVEALLRNHVNSYVYNTSYQLTVNNFGFIGEVMYATKQYNLSAIYYARALNYAEKLNNDQRDKIVLFNGLEVAIANCNKLVQGDQDEIIENIRMVNDIRIVQLIHKIKSLG</sequence>
<dbReference type="EMBL" id="FLUL01000001">
    <property type="protein sequence ID" value="SBW06399.1"/>
    <property type="molecule type" value="Genomic_DNA"/>
</dbReference>
<gene>
    <name evidence="2" type="ORF">KL86DYS2_12966</name>
</gene>